<proteinExistence type="inferred from homology"/>
<dbReference type="SMART" id="SM00037">
    <property type="entry name" value="CNX"/>
    <property type="match status" value="1"/>
</dbReference>
<evidence type="ECO:0000259" key="11">
    <source>
        <dbReference type="SMART" id="SM00037"/>
    </source>
</evidence>
<feature type="transmembrane region" description="Helical" evidence="10">
    <location>
        <begin position="77"/>
        <end position="100"/>
    </location>
</feature>
<feature type="domain" description="Connexin N-terminal" evidence="11">
    <location>
        <begin position="43"/>
        <end position="76"/>
    </location>
</feature>
<feature type="transmembrane region" description="Helical" evidence="10">
    <location>
        <begin position="194"/>
        <end position="219"/>
    </location>
</feature>
<dbReference type="PROSITE" id="PS00408">
    <property type="entry name" value="CONNEXINS_2"/>
    <property type="match status" value="1"/>
</dbReference>
<dbReference type="SMART" id="SM01089">
    <property type="entry name" value="Connexin_CCC"/>
    <property type="match status" value="1"/>
</dbReference>
<evidence type="ECO:0000256" key="3">
    <source>
        <dbReference type="ARBA" id="ARBA00022475"/>
    </source>
</evidence>
<dbReference type="Pfam" id="PF00029">
    <property type="entry name" value="Connexin"/>
    <property type="match status" value="1"/>
</dbReference>
<dbReference type="PRINTS" id="PR00206">
    <property type="entry name" value="CONNEXIN"/>
</dbReference>
<evidence type="ECO:0000256" key="5">
    <source>
        <dbReference type="ARBA" id="ARBA00022868"/>
    </source>
</evidence>
<dbReference type="InterPro" id="IPR019570">
    <property type="entry name" value="Connexin_CCC"/>
</dbReference>
<dbReference type="Gene3D" id="1.20.1440.80">
    <property type="entry name" value="Gap junction channel protein cysteine-rich domain"/>
    <property type="match status" value="1"/>
</dbReference>
<keyword evidence="3" id="KW-1003">Cell membrane</keyword>
<reference evidence="13" key="1">
    <citation type="submission" date="2020-10" db="EMBL/GenBank/DDBJ databases">
        <title>Chromosome-scale genome assembly of the Allis shad, Alosa alosa.</title>
        <authorList>
            <person name="Margot Z."/>
            <person name="Christophe K."/>
            <person name="Cabau C."/>
            <person name="Louis A."/>
            <person name="Berthelot C."/>
            <person name="Parey E."/>
            <person name="Roest Crollius H."/>
            <person name="Montfort J."/>
            <person name="Robinson-Rechavi M."/>
            <person name="Bucao C."/>
            <person name="Bouchez O."/>
            <person name="Gislard M."/>
            <person name="Lluch J."/>
            <person name="Milhes M."/>
            <person name="Lampietro C."/>
            <person name="Lopez Roques C."/>
            <person name="Donnadieu C."/>
            <person name="Braasch I."/>
            <person name="Desvignes T."/>
            <person name="Postlethwait J."/>
            <person name="Bobe J."/>
            <person name="Guiguen Y."/>
        </authorList>
    </citation>
    <scope>NUCLEOTIDE SEQUENCE</scope>
    <source>
        <strain evidence="13">M-15738</strain>
        <tissue evidence="13">Blood</tissue>
    </source>
</reference>
<dbReference type="AlphaFoldDB" id="A0AAV6GQ92"/>
<dbReference type="InterPro" id="IPR038359">
    <property type="entry name" value="Connexin_N_sf"/>
</dbReference>
<dbReference type="EMBL" id="JADWDJ010000008">
    <property type="protein sequence ID" value="KAG5277015.1"/>
    <property type="molecule type" value="Genomic_DNA"/>
</dbReference>
<evidence type="ECO:0000256" key="2">
    <source>
        <dbReference type="ARBA" id="ARBA00004651"/>
    </source>
</evidence>
<evidence type="ECO:0000256" key="4">
    <source>
        <dbReference type="ARBA" id="ARBA00022692"/>
    </source>
</evidence>
<comment type="subcellular location">
    <subcellularLocation>
        <location evidence="1">Cell junction</location>
        <location evidence="1">Gap junction</location>
    </subcellularLocation>
    <subcellularLocation>
        <location evidence="2 9">Cell membrane</location>
        <topology evidence="2 9">Multi-pass membrane protein</topology>
    </subcellularLocation>
</comment>
<comment type="function">
    <text evidence="9">One gap junction consists of a cluster of closely packed pairs of transmembrane channels, the connexons, through which materials of low MW diffuse from one cell to a neighboring cell.</text>
</comment>
<keyword evidence="8 10" id="KW-0472">Membrane</keyword>
<keyword evidence="14" id="KW-1185">Reference proteome</keyword>
<comment type="similarity">
    <text evidence="9">Belongs to the connexin family.</text>
</comment>
<evidence type="ECO:0000256" key="6">
    <source>
        <dbReference type="ARBA" id="ARBA00022949"/>
    </source>
</evidence>
<evidence type="ECO:0000256" key="1">
    <source>
        <dbReference type="ARBA" id="ARBA00004610"/>
    </source>
</evidence>
<dbReference type="GO" id="GO:0005243">
    <property type="term" value="F:gap junction channel activity"/>
    <property type="evidence" value="ECO:0007669"/>
    <property type="project" value="TreeGrafter"/>
</dbReference>
<evidence type="ECO:0000256" key="7">
    <source>
        <dbReference type="ARBA" id="ARBA00022989"/>
    </source>
</evidence>
<comment type="subunit">
    <text evidence="9">A connexon is composed of a hexamer of connexins.</text>
</comment>
<keyword evidence="7 10" id="KW-1133">Transmembrane helix</keyword>
<dbReference type="PANTHER" id="PTHR11984">
    <property type="entry name" value="CONNEXIN"/>
    <property type="match status" value="1"/>
</dbReference>
<keyword evidence="5 9" id="KW-0303">Gap junction</keyword>
<dbReference type="PANTHER" id="PTHR11984:SF109">
    <property type="entry name" value="CONNEXIN 28.1-RELATED"/>
    <property type="match status" value="1"/>
</dbReference>
<comment type="caution">
    <text evidence="13">The sequence shown here is derived from an EMBL/GenBank/DDBJ whole genome shotgun (WGS) entry which is preliminary data.</text>
</comment>
<dbReference type="GO" id="GO:0005922">
    <property type="term" value="C:connexin complex"/>
    <property type="evidence" value="ECO:0007669"/>
    <property type="project" value="InterPro"/>
</dbReference>
<gene>
    <name evidence="13" type="ORF">AALO_G00112510</name>
</gene>
<dbReference type="InterPro" id="IPR000500">
    <property type="entry name" value="Connexin"/>
</dbReference>
<accession>A0AAV6GQ92</accession>
<keyword evidence="6" id="KW-0965">Cell junction</keyword>
<evidence type="ECO:0000256" key="10">
    <source>
        <dbReference type="SAM" id="Phobius"/>
    </source>
</evidence>
<keyword evidence="4 9" id="KW-0812">Transmembrane</keyword>
<protein>
    <recommendedName>
        <fullName evidence="9">Gap junction protein</fullName>
    </recommendedName>
</protein>
<sequence length="243" mass="28193">MGDWGFLSKLLNKVQSHSTVIGKVWMTVLFVFRIMVLGAGVEKVWGDEQSMMVCDTTRRGCKNVCYNQAFPISHVRFWVMQIIFVSTPTLVYLAHVIHIMHQEEKIREKLRENDETKDLKALKYTNEKGKVFIRGVLFRSYILNLVVRILLELAFMIGQYYLYGFVLQPKLECEAYPCHGTVECFMSRPREKTIFIIFMLVVSCVSLLLNVAEIVYLICARVKSRRTQGYPPTPAMTNHKTFC</sequence>
<evidence type="ECO:0000313" key="13">
    <source>
        <dbReference type="EMBL" id="KAG5277015.1"/>
    </source>
</evidence>
<name>A0AAV6GQ92_9TELE</name>
<dbReference type="InterPro" id="IPR013092">
    <property type="entry name" value="Connexin_N"/>
</dbReference>
<organism evidence="13 14">
    <name type="scientific">Alosa alosa</name>
    <name type="common">allis shad</name>
    <dbReference type="NCBI Taxonomy" id="278164"/>
    <lineage>
        <taxon>Eukaryota</taxon>
        <taxon>Metazoa</taxon>
        <taxon>Chordata</taxon>
        <taxon>Craniata</taxon>
        <taxon>Vertebrata</taxon>
        <taxon>Euteleostomi</taxon>
        <taxon>Actinopterygii</taxon>
        <taxon>Neopterygii</taxon>
        <taxon>Teleostei</taxon>
        <taxon>Clupei</taxon>
        <taxon>Clupeiformes</taxon>
        <taxon>Clupeoidei</taxon>
        <taxon>Clupeidae</taxon>
        <taxon>Alosa</taxon>
    </lineage>
</organism>
<dbReference type="FunFam" id="1.20.1440.80:FF:000001">
    <property type="entry name" value="Gap junction alpha-1"/>
    <property type="match status" value="1"/>
</dbReference>
<dbReference type="Proteomes" id="UP000823561">
    <property type="component" value="Chromosome 8"/>
</dbReference>
<evidence type="ECO:0000259" key="12">
    <source>
        <dbReference type="SMART" id="SM01089"/>
    </source>
</evidence>
<feature type="transmembrane region" description="Helical" evidence="10">
    <location>
        <begin position="20"/>
        <end position="41"/>
    </location>
</feature>
<evidence type="ECO:0000256" key="9">
    <source>
        <dbReference type="RuleBase" id="RU000630"/>
    </source>
</evidence>
<feature type="transmembrane region" description="Helical" evidence="10">
    <location>
        <begin position="141"/>
        <end position="162"/>
    </location>
</feature>
<evidence type="ECO:0000256" key="8">
    <source>
        <dbReference type="ARBA" id="ARBA00023136"/>
    </source>
</evidence>
<dbReference type="InterPro" id="IPR017990">
    <property type="entry name" value="Connexin_CS"/>
</dbReference>
<dbReference type="GO" id="GO:0007267">
    <property type="term" value="P:cell-cell signaling"/>
    <property type="evidence" value="ECO:0007669"/>
    <property type="project" value="TreeGrafter"/>
</dbReference>
<evidence type="ECO:0000313" key="14">
    <source>
        <dbReference type="Proteomes" id="UP000823561"/>
    </source>
</evidence>
<feature type="domain" description="Connexin cysteine-rich" evidence="12">
    <location>
        <begin position="151"/>
        <end position="217"/>
    </location>
</feature>